<name>A0ABQ3JWA3_9PSEU</name>
<dbReference type="Pfam" id="PF09339">
    <property type="entry name" value="HTH_IclR"/>
    <property type="match status" value="1"/>
</dbReference>
<proteinExistence type="predicted"/>
<dbReference type="InterPro" id="IPR029016">
    <property type="entry name" value="GAF-like_dom_sf"/>
</dbReference>
<evidence type="ECO:0000256" key="1">
    <source>
        <dbReference type="ARBA" id="ARBA00023015"/>
    </source>
</evidence>
<dbReference type="Gene3D" id="1.10.10.10">
    <property type="entry name" value="Winged helix-like DNA-binding domain superfamily/Winged helix DNA-binding domain"/>
    <property type="match status" value="1"/>
</dbReference>
<reference evidence="7" key="1">
    <citation type="journal article" date="2019" name="Int. J. Syst. Evol. Microbiol.">
        <title>The Global Catalogue of Microorganisms (GCM) 10K type strain sequencing project: providing services to taxonomists for standard genome sequencing and annotation.</title>
        <authorList>
            <consortium name="The Broad Institute Genomics Platform"/>
            <consortium name="The Broad Institute Genome Sequencing Center for Infectious Disease"/>
            <person name="Wu L."/>
            <person name="Ma J."/>
        </authorList>
    </citation>
    <scope>NUCLEOTIDE SEQUENCE [LARGE SCALE GENOMIC DNA]</scope>
    <source>
        <strain evidence="7">CGMCC 4.7680</strain>
    </source>
</reference>
<dbReference type="SUPFAM" id="SSF55781">
    <property type="entry name" value="GAF domain-like"/>
    <property type="match status" value="1"/>
</dbReference>
<dbReference type="Proteomes" id="UP000649955">
    <property type="component" value="Unassembled WGS sequence"/>
</dbReference>
<comment type="caution">
    <text evidence="6">The sequence shown here is derived from an EMBL/GenBank/DDBJ whole genome shotgun (WGS) entry which is preliminary data.</text>
</comment>
<protein>
    <submittedName>
        <fullName evidence="6">IclR family transcriptional regulator</fullName>
    </submittedName>
</protein>
<feature type="domain" description="HTH iclR-type" evidence="4">
    <location>
        <begin position="40"/>
        <end position="100"/>
    </location>
</feature>
<dbReference type="SMART" id="SM00346">
    <property type="entry name" value="HTH_ICLR"/>
    <property type="match status" value="1"/>
</dbReference>
<gene>
    <name evidence="6" type="primary">pcaR</name>
    <name evidence="6" type="ORF">GCM10017567_02570</name>
</gene>
<keyword evidence="3" id="KW-0804">Transcription</keyword>
<evidence type="ECO:0000313" key="6">
    <source>
        <dbReference type="EMBL" id="GHF91846.1"/>
    </source>
</evidence>
<feature type="domain" description="IclR-ED" evidence="5">
    <location>
        <begin position="101"/>
        <end position="285"/>
    </location>
</feature>
<keyword evidence="7" id="KW-1185">Reference proteome</keyword>
<dbReference type="InterPro" id="IPR036388">
    <property type="entry name" value="WH-like_DNA-bd_sf"/>
</dbReference>
<evidence type="ECO:0000313" key="7">
    <source>
        <dbReference type="Proteomes" id="UP000649955"/>
    </source>
</evidence>
<evidence type="ECO:0000259" key="5">
    <source>
        <dbReference type="PROSITE" id="PS51078"/>
    </source>
</evidence>
<dbReference type="PANTHER" id="PTHR30136">
    <property type="entry name" value="HELIX-TURN-HELIX TRANSCRIPTIONAL REGULATOR, ICLR FAMILY"/>
    <property type="match status" value="1"/>
</dbReference>
<dbReference type="Pfam" id="PF01614">
    <property type="entry name" value="IclR_C"/>
    <property type="match status" value="1"/>
</dbReference>
<dbReference type="InterPro" id="IPR050707">
    <property type="entry name" value="HTH_MetabolicPath_Reg"/>
</dbReference>
<dbReference type="InterPro" id="IPR014757">
    <property type="entry name" value="Tscrpt_reg_IclR_C"/>
</dbReference>
<dbReference type="PROSITE" id="PS51078">
    <property type="entry name" value="ICLR_ED"/>
    <property type="match status" value="1"/>
</dbReference>
<organism evidence="6 7">
    <name type="scientific">Amycolatopsis bullii</name>
    <dbReference type="NCBI Taxonomy" id="941987"/>
    <lineage>
        <taxon>Bacteria</taxon>
        <taxon>Bacillati</taxon>
        <taxon>Actinomycetota</taxon>
        <taxon>Actinomycetes</taxon>
        <taxon>Pseudonocardiales</taxon>
        <taxon>Pseudonocardiaceae</taxon>
        <taxon>Amycolatopsis</taxon>
    </lineage>
</organism>
<keyword evidence="1" id="KW-0805">Transcription regulation</keyword>
<dbReference type="PROSITE" id="PS51077">
    <property type="entry name" value="HTH_ICLR"/>
    <property type="match status" value="1"/>
</dbReference>
<dbReference type="InterPro" id="IPR005471">
    <property type="entry name" value="Tscrpt_reg_IclR_N"/>
</dbReference>
<dbReference type="InterPro" id="IPR036390">
    <property type="entry name" value="WH_DNA-bd_sf"/>
</dbReference>
<evidence type="ECO:0000256" key="2">
    <source>
        <dbReference type="ARBA" id="ARBA00023125"/>
    </source>
</evidence>
<dbReference type="EMBL" id="BNAW01000001">
    <property type="protein sequence ID" value="GHF91846.1"/>
    <property type="molecule type" value="Genomic_DNA"/>
</dbReference>
<accession>A0ABQ3JWA3</accession>
<keyword evidence="2" id="KW-0238">DNA-binding</keyword>
<evidence type="ECO:0000259" key="4">
    <source>
        <dbReference type="PROSITE" id="PS51077"/>
    </source>
</evidence>
<sequence>MGDVTFVQRRAGVNPRRYAARRATAEGGGMPREGTGPDFIEALARGLEVITAFRPGRPAMTLAEVATAAGLARPTARRILLTLEELGYVRTDGRDYSLTPRVLDLGVAYVHSTGLWDVARPHLERLVARTNESCSIAQLDGSDIVYVARVAVPKIVGLSVQIGTRFPALPTSLGKVQLAALPPEELEAVLAEPTRSGLVPRWQPDRAERDAELREVRARGWALTDEQLALGIRSVAAPLRDGSGRVIAGVNVNCHAAETPVERLVEHHLPLLLQTAGEISADFARLDAIPAVVVSGKAG</sequence>
<dbReference type="SUPFAM" id="SSF46785">
    <property type="entry name" value="Winged helix' DNA-binding domain"/>
    <property type="match status" value="1"/>
</dbReference>
<dbReference type="Gene3D" id="3.30.450.40">
    <property type="match status" value="1"/>
</dbReference>
<dbReference type="PANTHER" id="PTHR30136:SF34">
    <property type="entry name" value="TRANSCRIPTIONAL REGULATOR"/>
    <property type="match status" value="1"/>
</dbReference>
<evidence type="ECO:0000256" key="3">
    <source>
        <dbReference type="ARBA" id="ARBA00023163"/>
    </source>
</evidence>